<gene>
    <name evidence="1" type="ORF">NP777_00565</name>
</gene>
<dbReference type="RefSeq" id="WP_256647970.1">
    <property type="nucleotide sequence ID" value="NZ_JANIAA010000001.1"/>
</dbReference>
<proteinExistence type="predicted"/>
<organism evidence="1 2">
    <name type="scientific">Streptomyces rugosispiralis</name>
    <dbReference type="NCBI Taxonomy" id="2967341"/>
    <lineage>
        <taxon>Bacteria</taxon>
        <taxon>Bacillati</taxon>
        <taxon>Actinomycetota</taxon>
        <taxon>Actinomycetes</taxon>
        <taxon>Kitasatosporales</taxon>
        <taxon>Streptomycetaceae</taxon>
        <taxon>Streptomyces</taxon>
    </lineage>
</organism>
<sequence>MSHRPAMRLAIPVNDLTAARHFHGRMLGLSEGRSTDHRNALELTSFRDGSMVFAR</sequence>
<evidence type="ECO:0000313" key="1">
    <source>
        <dbReference type="EMBL" id="MCQ8186767.1"/>
    </source>
</evidence>
<dbReference type="EMBL" id="JANIAA010000001">
    <property type="protein sequence ID" value="MCQ8186767.1"/>
    <property type="molecule type" value="Genomic_DNA"/>
</dbReference>
<dbReference type="Proteomes" id="UP001204746">
    <property type="component" value="Unassembled WGS sequence"/>
</dbReference>
<protein>
    <recommendedName>
        <fullName evidence="3">Glyoxalase</fullName>
    </recommendedName>
</protein>
<keyword evidence="2" id="KW-1185">Reference proteome</keyword>
<evidence type="ECO:0008006" key="3">
    <source>
        <dbReference type="Google" id="ProtNLM"/>
    </source>
</evidence>
<comment type="caution">
    <text evidence="1">The sequence shown here is derived from an EMBL/GenBank/DDBJ whole genome shotgun (WGS) entry which is preliminary data.</text>
</comment>
<evidence type="ECO:0000313" key="2">
    <source>
        <dbReference type="Proteomes" id="UP001204746"/>
    </source>
</evidence>
<name>A0ABT1UNP8_9ACTN</name>
<accession>A0ABT1UNP8</accession>
<reference evidence="1 2" key="1">
    <citation type="submission" date="2022-07" db="EMBL/GenBank/DDBJ databases">
        <authorList>
            <person name="Phongsopitanun W."/>
            <person name="Tanasupawat S."/>
        </authorList>
    </citation>
    <scope>NUCLEOTIDE SEQUENCE [LARGE SCALE GENOMIC DNA]</scope>
    <source>
        <strain evidence="1 2">RCU-064</strain>
    </source>
</reference>